<evidence type="ECO:0000259" key="1">
    <source>
        <dbReference type="Pfam" id="PF24793"/>
    </source>
</evidence>
<reference evidence="2" key="1">
    <citation type="journal article" date="2014" name="Int. J. Syst. Evol. Microbiol.">
        <title>Complete genome sequence of Corynebacterium casei LMG S-19264T (=DSM 44701T), isolated from a smear-ripened cheese.</title>
        <authorList>
            <consortium name="US DOE Joint Genome Institute (JGI-PGF)"/>
            <person name="Walter F."/>
            <person name="Albersmeier A."/>
            <person name="Kalinowski J."/>
            <person name="Ruckert C."/>
        </authorList>
    </citation>
    <scope>NUCLEOTIDE SEQUENCE</scope>
    <source>
        <strain evidence="2">CCM 7897</strain>
    </source>
</reference>
<comment type="caution">
    <text evidence="2">The sequence shown here is derived from an EMBL/GenBank/DDBJ whole genome shotgun (WGS) entry which is preliminary data.</text>
</comment>
<feature type="domain" description="Glucosamine inositolphosphorylceramide transferase 1 N-terminal" evidence="1">
    <location>
        <begin position="290"/>
        <end position="501"/>
    </location>
</feature>
<accession>A0A917FDR3</accession>
<dbReference type="RefSeq" id="WP_188581227.1">
    <property type="nucleotide sequence ID" value="NZ_BMCT01000005.1"/>
</dbReference>
<evidence type="ECO:0000313" key="2">
    <source>
        <dbReference type="EMBL" id="GGF73618.1"/>
    </source>
</evidence>
<keyword evidence="3" id="KW-1185">Reference proteome</keyword>
<dbReference type="EMBL" id="BMCT01000005">
    <property type="protein sequence ID" value="GGF73618.1"/>
    <property type="molecule type" value="Genomic_DNA"/>
</dbReference>
<reference evidence="2" key="2">
    <citation type="submission" date="2020-09" db="EMBL/GenBank/DDBJ databases">
        <authorList>
            <person name="Sun Q."/>
            <person name="Sedlacek I."/>
        </authorList>
    </citation>
    <scope>NUCLEOTIDE SEQUENCE</scope>
    <source>
        <strain evidence="2">CCM 7897</strain>
    </source>
</reference>
<dbReference type="SUPFAM" id="SSF75005">
    <property type="entry name" value="Arabinanase/levansucrase/invertase"/>
    <property type="match status" value="1"/>
</dbReference>
<dbReference type="Proteomes" id="UP000606044">
    <property type="component" value="Unassembled WGS sequence"/>
</dbReference>
<organism evidence="2 3">
    <name type="scientific">Azorhizobium oxalatiphilum</name>
    <dbReference type="NCBI Taxonomy" id="980631"/>
    <lineage>
        <taxon>Bacteria</taxon>
        <taxon>Pseudomonadati</taxon>
        <taxon>Pseudomonadota</taxon>
        <taxon>Alphaproteobacteria</taxon>
        <taxon>Hyphomicrobiales</taxon>
        <taxon>Xanthobacteraceae</taxon>
        <taxon>Azorhizobium</taxon>
    </lineage>
</organism>
<sequence length="551" mass="60701">MVEARDAAGDAAGAASAVGRLRLGVILPPGEVPVWVLRLLDDIAAGQVAQVVALTRSPATSPVLPALAQYVAEDQARTAEAPDPLALQPLALAAPLSRDLESVGPLDLVLDFGTGAGTELLSPPLGVWSLRFGGERPVPGGQALFREVAQGALHCDLVLLMQPRTGKPVVLSRSTTHVNDRSLWRTAAPVAWKARALVRRALERLHSLGRDAFLADVRASVDQTLPPEPKPVTSAEFTLFRARYLFRRFLVPYVLVRDQWRIGIRRKAAGDPPWGSAAWAKGFRFIEAPPGRFYADPFLFETGGKTFLFFEDWDWAQHYAVISVAEVAQDGTIGPARLALDTGTHLSNPLVFAHEGEIYMIPETLARRRVEVYRAAEFPTQWDLYCLPMEDTDIVDPCVMRETRADGSEGWLMFAAALDFGGSGWDELHIFRADELCGPWQPVGPQPALSDVRCARPGGRMWMKDGVLHRLTQNCAGGYGAGLGLYAVERLDETGYRQRPVAEVNAFDFGMNGVHAYDATDKFEVVDGRHYQAVRGGRNWYWPFPRWFGKH</sequence>
<dbReference type="AlphaFoldDB" id="A0A917FDR3"/>
<name>A0A917FDR3_9HYPH</name>
<dbReference type="Pfam" id="PF24793">
    <property type="entry name" value="GINT1_N"/>
    <property type="match status" value="1"/>
</dbReference>
<dbReference type="InterPro" id="IPR023296">
    <property type="entry name" value="Glyco_hydro_beta-prop_sf"/>
</dbReference>
<dbReference type="InterPro" id="IPR056442">
    <property type="entry name" value="GINT1_N"/>
</dbReference>
<gene>
    <name evidence="2" type="ORF">GCM10007301_36810</name>
</gene>
<evidence type="ECO:0000313" key="3">
    <source>
        <dbReference type="Proteomes" id="UP000606044"/>
    </source>
</evidence>
<proteinExistence type="predicted"/>
<protein>
    <recommendedName>
        <fullName evidence="1">Glucosamine inositolphosphorylceramide transferase 1 N-terminal domain-containing protein</fullName>
    </recommendedName>
</protein>